<gene>
    <name evidence="2" type="ORF">SAMN05443292_2605</name>
</gene>
<dbReference type="OrthoDB" id="1441565at2"/>
<dbReference type="AlphaFoldDB" id="A0A1I3I7F5"/>
<name>A0A1I3I7F5_9FLAO</name>
<evidence type="ECO:0000313" key="2">
    <source>
        <dbReference type="EMBL" id="SFI43934.1"/>
    </source>
</evidence>
<organism evidence="2 3">
    <name type="scientific">Halpernia frigidisoli</name>
    <dbReference type="NCBI Taxonomy" id="1125876"/>
    <lineage>
        <taxon>Bacteria</taxon>
        <taxon>Pseudomonadati</taxon>
        <taxon>Bacteroidota</taxon>
        <taxon>Flavobacteriia</taxon>
        <taxon>Flavobacteriales</taxon>
        <taxon>Weeksellaceae</taxon>
        <taxon>Chryseobacterium group</taxon>
        <taxon>Halpernia</taxon>
    </lineage>
</organism>
<reference evidence="2 3" key="1">
    <citation type="submission" date="2016-10" db="EMBL/GenBank/DDBJ databases">
        <authorList>
            <person name="de Groot N.N."/>
        </authorList>
    </citation>
    <scope>NUCLEOTIDE SEQUENCE [LARGE SCALE GENOMIC DNA]</scope>
    <source>
        <strain evidence="2 3">DSM 26000</strain>
    </source>
</reference>
<evidence type="ECO:0000313" key="3">
    <source>
        <dbReference type="Proteomes" id="UP000198931"/>
    </source>
</evidence>
<sequence>MKNFLKIAALLFLNFTFAQNVILNKVESAGNNTDKFLYKIDPDSVKSKYLGEIEVQGFSSDDTAVFDLIYKKAKTIGANAFSYKSFPTVDGISKDIDTSHYLLNLYEVEKSDFSDQSNSIYIISASQKSQKISINNEIVELPPRSFVLKKILAGTIYTISTRKLLGSSVKIILDSYENGQYFQISSFKVNSNSYGKAGINIKSGDISKLEKSYGDFLTVIYSKFKN</sequence>
<dbReference type="Proteomes" id="UP000198931">
    <property type="component" value="Unassembled WGS sequence"/>
</dbReference>
<dbReference type="EMBL" id="FOQT01000004">
    <property type="protein sequence ID" value="SFI43934.1"/>
    <property type="molecule type" value="Genomic_DNA"/>
</dbReference>
<proteinExistence type="predicted"/>
<feature type="chain" id="PRO_5011532562" evidence="1">
    <location>
        <begin position="19"/>
        <end position="226"/>
    </location>
</feature>
<evidence type="ECO:0000256" key="1">
    <source>
        <dbReference type="SAM" id="SignalP"/>
    </source>
</evidence>
<feature type="signal peptide" evidence="1">
    <location>
        <begin position="1"/>
        <end position="18"/>
    </location>
</feature>
<protein>
    <submittedName>
        <fullName evidence="2">Uncharacterized protein</fullName>
    </submittedName>
</protein>
<dbReference type="RefSeq" id="WP_090081538.1">
    <property type="nucleotide sequence ID" value="NZ_FOQT01000004.1"/>
</dbReference>
<keyword evidence="1" id="KW-0732">Signal</keyword>
<dbReference type="STRING" id="1125876.SAMN05443292_2605"/>
<accession>A0A1I3I7F5</accession>
<keyword evidence="3" id="KW-1185">Reference proteome</keyword>